<proteinExistence type="predicted"/>
<dbReference type="AlphaFoldDB" id="A0A1B7T8B5"/>
<feature type="compositionally biased region" description="Polar residues" evidence="1">
    <location>
        <begin position="514"/>
        <end position="530"/>
    </location>
</feature>
<dbReference type="PANTHER" id="PTHR23244">
    <property type="entry name" value="KELCH REPEAT DOMAIN"/>
    <property type="match status" value="1"/>
</dbReference>
<feature type="region of interest" description="Disordered" evidence="1">
    <location>
        <begin position="514"/>
        <end position="570"/>
    </location>
</feature>
<keyword evidence="3" id="KW-1185">Reference proteome</keyword>
<protein>
    <recommendedName>
        <fullName evidence="4">Galactose oxidase</fullName>
    </recommendedName>
</protein>
<dbReference type="PANTHER" id="PTHR23244:SF471">
    <property type="entry name" value="GUANINE NUCLEOTIDE-BINDING PROTEIN SUBUNIT BETA 1-RELATED"/>
    <property type="match status" value="1"/>
</dbReference>
<accession>A0A1B7T8B5</accession>
<sequence length="930" mass="106991">MSTFQKDLTIADPKVSFSASASLSETYNTLSGSEDLYRNDFTPLELLTTYVSCCGDLEEDVPKTNSEYNLVHLKKYYKGKQHILHSSNITNPLTTYSKETNLELTNNKNTNETAKPDFHNRFGNIPRSFHINPLDNKTLNGQHSLLIKQHFPNFLQNDNIPPSSNSNKPIRKIRCPACKNDSSWEAIWKTLNDDEKAVLEKEINFYHPYIYKKTILESMLLNKEKNTTKIWIPVSRFSKESTTRVGNIVDNALLDKDRLKEMPKRGAFDGVAFFPKQHGYFKIPALVYHTAVECKENTIMVLGGVQPYSDFLNDEDEDGYSLKDFHVSKLQGVPFALAEDILENPNMIANNFIYKIDTVTNTTTRISPLGDVPPPLVCAKATKLNRRLIFYYGGLEIVTELNTGNETNSKNVFLKRRPEFHRSCYILNIETGVFKRIKLETENINEDNVDGTCYEFPSRFSHSQCLLTGQHLKHFEYGFKKYSKSQTTDQIFPSRKNSSIVSISNFLQNHDNILHNSTSSIPETNTSELSQSKEEEEDNDDDDDDENDYEVDDKEEYDYKKEENQNKYDNESDGELNILIFGGYKFLNKETVKPANDMWRIKLNIKNDDAFSGLQPTAIATQIHLKNECEVPPPRAHHSTTLLDADKMEKKNAHEFSDVIKNLDDLIDEFTNNPKELTKYFNIINDPYLKADKKLFQFKIAPYKDKVYQQDRQKNSLEEKKRKKNQSATLMIHGGYNEEGQMLDDFWIFNFKQFKWIKKPLFAKTEAAYFNKDHYDKTKSAEKKEIHLKLAGHKFISKGKFLISLGGIIDGETCDFKRLLKSRTMITVLNFPDMEALDIISLNDNDTSPPRVMHNILSGEHEVVKCSNGTFYIISGIVREYFAKDIIEATDAKERIIKDRYSYETGKSFIQMCLNGAVIGILPPSFTNLN</sequence>
<organism evidence="2 3">
    <name type="scientific">Hanseniaspora valbyensis NRRL Y-1626</name>
    <dbReference type="NCBI Taxonomy" id="766949"/>
    <lineage>
        <taxon>Eukaryota</taxon>
        <taxon>Fungi</taxon>
        <taxon>Dikarya</taxon>
        <taxon>Ascomycota</taxon>
        <taxon>Saccharomycotina</taxon>
        <taxon>Saccharomycetes</taxon>
        <taxon>Saccharomycodales</taxon>
        <taxon>Saccharomycodaceae</taxon>
        <taxon>Hanseniaspora</taxon>
    </lineage>
</organism>
<dbReference type="SUPFAM" id="SSF117281">
    <property type="entry name" value="Kelch motif"/>
    <property type="match status" value="1"/>
</dbReference>
<name>A0A1B7T8B5_9ASCO</name>
<dbReference type="EMBL" id="LXPE01000307">
    <property type="protein sequence ID" value="OBA24981.1"/>
    <property type="molecule type" value="Genomic_DNA"/>
</dbReference>
<dbReference type="Proteomes" id="UP000092321">
    <property type="component" value="Unassembled WGS sequence"/>
</dbReference>
<evidence type="ECO:0008006" key="4">
    <source>
        <dbReference type="Google" id="ProtNLM"/>
    </source>
</evidence>
<feature type="compositionally biased region" description="Acidic residues" evidence="1">
    <location>
        <begin position="534"/>
        <end position="556"/>
    </location>
</feature>
<evidence type="ECO:0000313" key="3">
    <source>
        <dbReference type="Proteomes" id="UP000092321"/>
    </source>
</evidence>
<evidence type="ECO:0000256" key="1">
    <source>
        <dbReference type="SAM" id="MobiDB-lite"/>
    </source>
</evidence>
<dbReference type="InterPro" id="IPR015915">
    <property type="entry name" value="Kelch-typ_b-propeller"/>
</dbReference>
<evidence type="ECO:0000313" key="2">
    <source>
        <dbReference type="EMBL" id="OBA24981.1"/>
    </source>
</evidence>
<comment type="caution">
    <text evidence="2">The sequence shown here is derived from an EMBL/GenBank/DDBJ whole genome shotgun (WGS) entry which is preliminary data.</text>
</comment>
<feature type="compositionally biased region" description="Basic and acidic residues" evidence="1">
    <location>
        <begin position="557"/>
        <end position="570"/>
    </location>
</feature>
<reference evidence="3" key="1">
    <citation type="journal article" date="2016" name="Proc. Natl. Acad. Sci. U.S.A.">
        <title>Comparative genomics of biotechnologically important yeasts.</title>
        <authorList>
            <person name="Riley R."/>
            <person name="Haridas S."/>
            <person name="Wolfe K.H."/>
            <person name="Lopes M.R."/>
            <person name="Hittinger C.T."/>
            <person name="Goeker M."/>
            <person name="Salamov A.A."/>
            <person name="Wisecaver J.H."/>
            <person name="Long T.M."/>
            <person name="Calvey C.H."/>
            <person name="Aerts A.L."/>
            <person name="Barry K.W."/>
            <person name="Choi C."/>
            <person name="Clum A."/>
            <person name="Coughlan A.Y."/>
            <person name="Deshpande S."/>
            <person name="Douglass A.P."/>
            <person name="Hanson S.J."/>
            <person name="Klenk H.-P."/>
            <person name="LaButti K.M."/>
            <person name="Lapidus A."/>
            <person name="Lindquist E.A."/>
            <person name="Lipzen A.M."/>
            <person name="Meier-Kolthoff J.P."/>
            <person name="Ohm R.A."/>
            <person name="Otillar R.P."/>
            <person name="Pangilinan J.L."/>
            <person name="Peng Y."/>
            <person name="Rokas A."/>
            <person name="Rosa C.A."/>
            <person name="Scheuner C."/>
            <person name="Sibirny A.A."/>
            <person name="Slot J.C."/>
            <person name="Stielow J.B."/>
            <person name="Sun H."/>
            <person name="Kurtzman C.P."/>
            <person name="Blackwell M."/>
            <person name="Grigoriev I.V."/>
            <person name="Jeffries T.W."/>
        </authorList>
    </citation>
    <scope>NUCLEOTIDE SEQUENCE [LARGE SCALE GENOMIC DNA]</scope>
    <source>
        <strain evidence="3">NRRL Y-1626</strain>
    </source>
</reference>
<dbReference type="OrthoDB" id="10251809at2759"/>
<gene>
    <name evidence="2" type="ORF">HANVADRAFT_54197</name>
</gene>
<dbReference type="Gene3D" id="2.120.10.80">
    <property type="entry name" value="Kelch-type beta propeller"/>
    <property type="match status" value="2"/>
</dbReference>